<evidence type="ECO:0000313" key="1">
    <source>
        <dbReference type="EMBL" id="KRY21368.1"/>
    </source>
</evidence>
<dbReference type="AlphaFoldDB" id="A0A0V1A9B6"/>
<evidence type="ECO:0000313" key="2">
    <source>
        <dbReference type="Proteomes" id="UP000054783"/>
    </source>
</evidence>
<proteinExistence type="predicted"/>
<accession>A0A0V1A9B6</accession>
<dbReference type="EMBL" id="JYDQ01000017">
    <property type="protein sequence ID" value="KRY21368.1"/>
    <property type="molecule type" value="Genomic_DNA"/>
</dbReference>
<protein>
    <submittedName>
        <fullName evidence="1">Uncharacterized protein</fullName>
    </submittedName>
</protein>
<keyword evidence="2" id="KW-1185">Reference proteome</keyword>
<comment type="caution">
    <text evidence="1">The sequence shown here is derived from an EMBL/GenBank/DDBJ whole genome shotgun (WGS) entry which is preliminary data.</text>
</comment>
<reference evidence="1 2" key="1">
    <citation type="submission" date="2015-01" db="EMBL/GenBank/DDBJ databases">
        <title>Evolution of Trichinella species and genotypes.</title>
        <authorList>
            <person name="Korhonen P.K."/>
            <person name="Edoardo P."/>
            <person name="Giuseppe L.R."/>
            <person name="Gasser R.B."/>
        </authorList>
    </citation>
    <scope>NUCLEOTIDE SEQUENCE [LARGE SCALE GENOMIC DNA]</scope>
    <source>
        <strain evidence="1">ISS2496</strain>
    </source>
</reference>
<sequence>MSSARQATWLTTVLHATQHQIFTVPAVWKKHNNGMTDVKGTFRRYEQWLDNTYYWKNRRKASKAVLLEEYLQNDRSPLHISYTNELHTKKIQGFLLSQRRLFLLECGRNRLENTLNQKAEYLYFEHMKKVIRGA</sequence>
<dbReference type="Proteomes" id="UP000054783">
    <property type="component" value="Unassembled WGS sequence"/>
</dbReference>
<name>A0A0V1A9B6_9BILA</name>
<gene>
    <name evidence="1" type="ORF">T12_16961</name>
</gene>
<organism evidence="1 2">
    <name type="scientific">Trichinella patagoniensis</name>
    <dbReference type="NCBI Taxonomy" id="990121"/>
    <lineage>
        <taxon>Eukaryota</taxon>
        <taxon>Metazoa</taxon>
        <taxon>Ecdysozoa</taxon>
        <taxon>Nematoda</taxon>
        <taxon>Enoplea</taxon>
        <taxon>Dorylaimia</taxon>
        <taxon>Trichinellida</taxon>
        <taxon>Trichinellidae</taxon>
        <taxon>Trichinella</taxon>
    </lineage>
</organism>